<dbReference type="PANTHER" id="PTHR10272">
    <property type="entry name" value="PLATELET-ACTIVATING FACTOR ACETYLHYDROLASE"/>
    <property type="match status" value="1"/>
</dbReference>
<sequence length="484" mass="49563">MKETLAGLPLSPLEVLLVAAAVALVLARWLPAGARRPVTIAAAALFLASGAASGVIGARWQLLPVFAGAAAALPFALAPLLPRRGGRAPRRARWWLALPGSALCLALIAAGPVASWALPVPVFPEPSGQFPVGTAALELTDPARPEPATAAPDDRRTVVVQLWYPAGDSPAGTPRARYLGATEREARIVSDGLAAYSGAPGFVLDGLGRARTHAVPGAPVAGRGGRFPVVLFSPGLGGVRTQNTAWAEELVSHGYVVAAVDHPYDSAAVLLSDGRVVRTRVGSSGDDAEDERRAAGWTAVRAADLSFVRAELGRIARGEAAGVLAGRLDTDRVAAAGHSLGGGAALQAARQDPGFAAVIDLDGFPHDPAPAPYHQPVLALTQEIGPATDPDYLPKLTRVLDLGTATGYRLTVPGAAHLTFTDAPLFLPPVPSLVGSLGRAESVRTTAAPCLAFLDSVLRGGGGDLPTALSAYGELSVHRPGGAR</sequence>
<evidence type="ECO:0008006" key="7">
    <source>
        <dbReference type="Google" id="ProtNLM"/>
    </source>
</evidence>
<accession>A0ABZ1RTK6</accession>
<dbReference type="Proteomes" id="UP001432075">
    <property type="component" value="Chromosome"/>
</dbReference>
<evidence type="ECO:0000256" key="3">
    <source>
        <dbReference type="ARBA" id="ARBA00023098"/>
    </source>
</evidence>
<feature type="transmembrane region" description="Helical" evidence="4">
    <location>
        <begin position="38"/>
        <end position="56"/>
    </location>
</feature>
<feature type="transmembrane region" description="Helical" evidence="4">
    <location>
        <begin position="6"/>
        <end position="26"/>
    </location>
</feature>
<name>A0ABZ1RTK6_9ACTN</name>
<reference evidence="5" key="1">
    <citation type="submission" date="2022-10" db="EMBL/GenBank/DDBJ databases">
        <title>The complete genomes of actinobacterial strains from the NBC collection.</title>
        <authorList>
            <person name="Joergensen T.S."/>
            <person name="Alvarez Arevalo M."/>
            <person name="Sterndorff E.B."/>
            <person name="Faurdal D."/>
            <person name="Vuksanovic O."/>
            <person name="Mourched A.-S."/>
            <person name="Charusanti P."/>
            <person name="Shaw S."/>
            <person name="Blin K."/>
            <person name="Weber T."/>
        </authorList>
    </citation>
    <scope>NUCLEOTIDE SEQUENCE</scope>
    <source>
        <strain evidence="5">NBC_00283</strain>
    </source>
</reference>
<evidence type="ECO:0000313" key="5">
    <source>
        <dbReference type="EMBL" id="WUO50172.1"/>
    </source>
</evidence>
<feature type="transmembrane region" description="Helical" evidence="4">
    <location>
        <begin position="62"/>
        <end position="82"/>
    </location>
</feature>
<feature type="transmembrane region" description="Helical" evidence="4">
    <location>
        <begin position="94"/>
        <end position="118"/>
    </location>
</feature>
<proteinExistence type="predicted"/>
<dbReference type="RefSeq" id="WP_328777079.1">
    <property type="nucleotide sequence ID" value="NZ_CP108057.1"/>
</dbReference>
<evidence type="ECO:0000256" key="1">
    <source>
        <dbReference type="ARBA" id="ARBA00022801"/>
    </source>
</evidence>
<evidence type="ECO:0000256" key="2">
    <source>
        <dbReference type="ARBA" id="ARBA00022963"/>
    </source>
</evidence>
<keyword evidence="3" id="KW-0443">Lipid metabolism</keyword>
<dbReference type="EMBL" id="CP108057">
    <property type="protein sequence ID" value="WUO50172.1"/>
    <property type="molecule type" value="Genomic_DNA"/>
</dbReference>
<keyword evidence="1" id="KW-0378">Hydrolase</keyword>
<protein>
    <recommendedName>
        <fullName evidence="7">Platelet-activating factor acetylhydrolase</fullName>
    </recommendedName>
</protein>
<dbReference type="Pfam" id="PF03403">
    <property type="entry name" value="PAF-AH_p_II"/>
    <property type="match status" value="1"/>
</dbReference>
<evidence type="ECO:0000256" key="4">
    <source>
        <dbReference type="SAM" id="Phobius"/>
    </source>
</evidence>
<keyword evidence="6" id="KW-1185">Reference proteome</keyword>
<organism evidence="5 6">
    <name type="scientific">Streptomyces goshikiensis</name>
    <dbReference type="NCBI Taxonomy" id="1942"/>
    <lineage>
        <taxon>Bacteria</taxon>
        <taxon>Bacillati</taxon>
        <taxon>Actinomycetota</taxon>
        <taxon>Actinomycetes</taxon>
        <taxon>Kitasatosporales</taxon>
        <taxon>Streptomycetaceae</taxon>
        <taxon>Streptomyces</taxon>
    </lineage>
</organism>
<evidence type="ECO:0000313" key="6">
    <source>
        <dbReference type="Proteomes" id="UP001432075"/>
    </source>
</evidence>
<dbReference type="InterPro" id="IPR029058">
    <property type="entry name" value="AB_hydrolase_fold"/>
</dbReference>
<dbReference type="SUPFAM" id="SSF53474">
    <property type="entry name" value="alpha/beta-Hydrolases"/>
    <property type="match status" value="1"/>
</dbReference>
<keyword evidence="4" id="KW-1133">Transmembrane helix</keyword>
<gene>
    <name evidence="5" type="ORF">OHU17_32455</name>
</gene>
<dbReference type="PANTHER" id="PTHR10272:SF0">
    <property type="entry name" value="PLATELET-ACTIVATING FACTOR ACETYLHYDROLASE"/>
    <property type="match status" value="1"/>
</dbReference>
<keyword evidence="4" id="KW-0472">Membrane</keyword>
<keyword evidence="4" id="KW-0812">Transmembrane</keyword>
<keyword evidence="2" id="KW-0442">Lipid degradation</keyword>
<dbReference type="Gene3D" id="3.40.50.1820">
    <property type="entry name" value="alpha/beta hydrolase"/>
    <property type="match status" value="1"/>
</dbReference>